<organism evidence="2 3">
    <name type="scientific">Cinara cedri</name>
    <dbReference type="NCBI Taxonomy" id="506608"/>
    <lineage>
        <taxon>Eukaryota</taxon>
        <taxon>Metazoa</taxon>
        <taxon>Ecdysozoa</taxon>
        <taxon>Arthropoda</taxon>
        <taxon>Hexapoda</taxon>
        <taxon>Insecta</taxon>
        <taxon>Pterygota</taxon>
        <taxon>Neoptera</taxon>
        <taxon>Paraneoptera</taxon>
        <taxon>Hemiptera</taxon>
        <taxon>Sternorrhyncha</taxon>
        <taxon>Aphidomorpha</taxon>
        <taxon>Aphidoidea</taxon>
        <taxon>Aphididae</taxon>
        <taxon>Lachninae</taxon>
        <taxon>Cinara</taxon>
    </lineage>
</organism>
<gene>
    <name evidence="2" type="ORF">CINCED_3A011621</name>
</gene>
<dbReference type="AlphaFoldDB" id="A0A5E4MGU2"/>
<keyword evidence="3" id="KW-1185">Reference proteome</keyword>
<dbReference type="EMBL" id="CABPRJ010000496">
    <property type="protein sequence ID" value="VVC29614.1"/>
    <property type="molecule type" value="Genomic_DNA"/>
</dbReference>
<evidence type="ECO:0000313" key="2">
    <source>
        <dbReference type="EMBL" id="VVC29614.1"/>
    </source>
</evidence>
<feature type="chain" id="PRO_5022721788" evidence="1">
    <location>
        <begin position="20"/>
        <end position="136"/>
    </location>
</feature>
<evidence type="ECO:0000313" key="3">
    <source>
        <dbReference type="Proteomes" id="UP000325440"/>
    </source>
</evidence>
<accession>A0A5E4MGU2</accession>
<proteinExistence type="predicted"/>
<evidence type="ECO:0000256" key="1">
    <source>
        <dbReference type="SAM" id="SignalP"/>
    </source>
</evidence>
<keyword evidence="1" id="KW-0732">Signal</keyword>
<feature type="signal peptide" evidence="1">
    <location>
        <begin position="1"/>
        <end position="19"/>
    </location>
</feature>
<sequence>MASFKCLIFIALCVYTAAAQHVEPTEDGARVKKQTFIAPAPIVAYSSAPGAYSYGYSTYGAFPYSYPTAAYPAAAYPAPVPYVAKAAYAAYPAYPEKAVYAAKAAYPAYANDDGSYWPGKYEKTYVPAAYPTVYHY</sequence>
<dbReference type="Proteomes" id="UP000325440">
    <property type="component" value="Unassembled WGS sequence"/>
</dbReference>
<dbReference type="OrthoDB" id="6630732at2759"/>
<reference evidence="2 3" key="1">
    <citation type="submission" date="2019-08" db="EMBL/GenBank/DDBJ databases">
        <authorList>
            <person name="Alioto T."/>
            <person name="Alioto T."/>
            <person name="Gomez Garrido J."/>
        </authorList>
    </citation>
    <scope>NUCLEOTIDE SEQUENCE [LARGE SCALE GENOMIC DNA]</scope>
</reference>
<name>A0A5E4MGU2_9HEMI</name>
<protein>
    <submittedName>
        <fullName evidence="2">Uncharacterized protein</fullName>
    </submittedName>
</protein>